<dbReference type="RefSeq" id="WP_379913515.1">
    <property type="nucleotide sequence ID" value="NZ_JBHUDD010000036.1"/>
</dbReference>
<dbReference type="SUPFAM" id="SSF117892">
    <property type="entry name" value="Band 7/SPFH domain"/>
    <property type="match status" value="1"/>
</dbReference>
<evidence type="ECO:0000256" key="5">
    <source>
        <dbReference type="ARBA" id="ARBA00023136"/>
    </source>
</evidence>
<keyword evidence="7" id="KW-1133">Transmembrane helix</keyword>
<comment type="similarity">
    <text evidence="3">Belongs to the band 7/mec-2 family. Flotillin subfamily.</text>
</comment>
<organism evidence="9 10">
    <name type="scientific">Lacimonas salitolerans</name>
    <dbReference type="NCBI Taxonomy" id="1323750"/>
    <lineage>
        <taxon>Bacteria</taxon>
        <taxon>Pseudomonadati</taxon>
        <taxon>Pseudomonadota</taxon>
        <taxon>Alphaproteobacteria</taxon>
        <taxon>Rhodobacterales</taxon>
        <taxon>Paracoccaceae</taxon>
        <taxon>Lacimonas</taxon>
    </lineage>
</organism>
<evidence type="ECO:0000256" key="3">
    <source>
        <dbReference type="ARBA" id="ARBA00007161"/>
    </source>
</evidence>
<dbReference type="Pfam" id="PF01145">
    <property type="entry name" value="Band_7"/>
    <property type="match status" value="1"/>
</dbReference>
<feature type="domain" description="Band 7" evidence="8">
    <location>
        <begin position="22"/>
        <end position="191"/>
    </location>
</feature>
<name>A0ABW4EFI2_9RHOB</name>
<dbReference type="CDD" id="cd03399">
    <property type="entry name" value="SPFH_flotillin"/>
    <property type="match status" value="1"/>
</dbReference>
<dbReference type="PANTHER" id="PTHR13806:SF31">
    <property type="entry name" value="FLOTILLIN-LIKE PROTEIN 1-RELATED"/>
    <property type="match status" value="1"/>
</dbReference>
<proteinExistence type="inferred from homology"/>
<dbReference type="Proteomes" id="UP001597186">
    <property type="component" value="Unassembled WGS sequence"/>
</dbReference>
<keyword evidence="10" id="KW-1185">Reference proteome</keyword>
<feature type="region of interest" description="Disordered" evidence="6">
    <location>
        <begin position="516"/>
        <end position="551"/>
    </location>
</feature>
<accession>A0ABW4EFI2</accession>
<evidence type="ECO:0000313" key="10">
    <source>
        <dbReference type="Proteomes" id="UP001597186"/>
    </source>
</evidence>
<comment type="caution">
    <text evidence="9">The sequence shown here is derived from an EMBL/GenBank/DDBJ whole genome shotgun (WGS) entry which is preliminary data.</text>
</comment>
<evidence type="ECO:0000256" key="7">
    <source>
        <dbReference type="SAM" id="Phobius"/>
    </source>
</evidence>
<evidence type="ECO:0000256" key="1">
    <source>
        <dbReference type="ARBA" id="ARBA00004167"/>
    </source>
</evidence>
<reference evidence="10" key="1">
    <citation type="journal article" date="2019" name="Int. J. Syst. Evol. Microbiol.">
        <title>The Global Catalogue of Microorganisms (GCM) 10K type strain sequencing project: providing services to taxonomists for standard genome sequencing and annotation.</title>
        <authorList>
            <consortium name="The Broad Institute Genomics Platform"/>
            <consortium name="The Broad Institute Genome Sequencing Center for Infectious Disease"/>
            <person name="Wu L."/>
            <person name="Ma J."/>
        </authorList>
    </citation>
    <scope>NUCLEOTIDE SEQUENCE [LARGE SCALE GENOMIC DNA]</scope>
    <source>
        <strain evidence="10">CGMCC 1.12477</strain>
    </source>
</reference>
<protein>
    <submittedName>
        <fullName evidence="9">Flotillin family protein</fullName>
    </submittedName>
</protein>
<keyword evidence="4" id="KW-1003">Cell membrane</keyword>
<dbReference type="Gene3D" id="3.30.479.30">
    <property type="entry name" value="Band 7 domain"/>
    <property type="match status" value="1"/>
</dbReference>
<keyword evidence="5 7" id="KW-0472">Membrane</keyword>
<sequence length="551" mass="59745">MTVFVTLVILLVVAVLLILFLNRYYRKATREISLVRTGAGGQRVVLDGGCIALPFLHKVSEVNMRTSKLEIERLGPKSIITKDRLRVDIGAEFYVRVRATAEGVATAAQALAGKSFRSADLAETLEGKLVDAMLSVAARYTMDELQDNRAGYAREVSDVLTDNLAQNGLLLESVSLSRIDQTPFHALDENNAFNALGMRRLAEIIAVNKKERAAIEADAEVAVRQSHLDATKRKLTISREEEEAMITQQREIEIARSRSMAETAEEQANSEKRREAARIAREREVRLTEISKDRELREQTLASDLSTALAKTDNAVRLAAKRVEEAHAEAEAIAATAAGAEAEEKVRTIREQAAADREKVLALIRAAEQAEVDDTRVRSEVGTLLAMAEAEAKAMLERAEAQKARLLAEAEGRSAVISAENSQSIELMAMKLDEARITTLPDVVERMLKPAEKIESIRINHITGMGRAGGPGGEAGSGGEGGTVNQLVDGVLSMALQLPAVQRLGEEVGMNIGDGVRGVTAQLDRRSSGPGSDTKTGRDTKTDGKTSESKD</sequence>
<dbReference type="SMART" id="SM00244">
    <property type="entry name" value="PHB"/>
    <property type="match status" value="1"/>
</dbReference>
<evidence type="ECO:0000256" key="2">
    <source>
        <dbReference type="ARBA" id="ARBA00004236"/>
    </source>
</evidence>
<evidence type="ECO:0000256" key="6">
    <source>
        <dbReference type="SAM" id="MobiDB-lite"/>
    </source>
</evidence>
<dbReference type="InterPro" id="IPR027705">
    <property type="entry name" value="Flotillin_fam"/>
</dbReference>
<dbReference type="InterPro" id="IPR001107">
    <property type="entry name" value="Band_7"/>
</dbReference>
<dbReference type="InterPro" id="IPR031905">
    <property type="entry name" value="Flotillin_C"/>
</dbReference>
<evidence type="ECO:0000256" key="4">
    <source>
        <dbReference type="ARBA" id="ARBA00022475"/>
    </source>
</evidence>
<feature type="compositionally biased region" description="Basic and acidic residues" evidence="6">
    <location>
        <begin position="535"/>
        <end position="551"/>
    </location>
</feature>
<dbReference type="PANTHER" id="PTHR13806">
    <property type="entry name" value="FLOTILLIN-RELATED"/>
    <property type="match status" value="1"/>
</dbReference>
<comment type="subcellular location">
    <subcellularLocation>
        <location evidence="2">Cell membrane</location>
    </subcellularLocation>
    <subcellularLocation>
        <location evidence="1">Membrane</location>
        <topology evidence="1">Single-pass membrane protein</topology>
    </subcellularLocation>
</comment>
<feature type="transmembrane region" description="Helical" evidence="7">
    <location>
        <begin position="6"/>
        <end position="25"/>
    </location>
</feature>
<evidence type="ECO:0000259" key="8">
    <source>
        <dbReference type="SMART" id="SM00244"/>
    </source>
</evidence>
<dbReference type="Pfam" id="PF15975">
    <property type="entry name" value="Flot"/>
    <property type="match status" value="1"/>
</dbReference>
<evidence type="ECO:0000313" key="9">
    <source>
        <dbReference type="EMBL" id="MFD1508663.1"/>
    </source>
</evidence>
<gene>
    <name evidence="9" type="ORF">ACFTOW_04515</name>
</gene>
<dbReference type="EMBL" id="JBHUDD010000036">
    <property type="protein sequence ID" value="MFD1508663.1"/>
    <property type="molecule type" value="Genomic_DNA"/>
</dbReference>
<keyword evidence="7" id="KW-0812">Transmembrane</keyword>
<dbReference type="InterPro" id="IPR036013">
    <property type="entry name" value="Band_7/SPFH_dom_sf"/>
</dbReference>